<name>A0A9P7SKC7_9HYPO</name>
<sequence length="109" mass="11117">MISLSTGSHVVELACHYQIPLSPPSLMSLPLMSSTVLPPLATTVFDVTGTDVVDGVAATATTVSDVTGTDVLTVLPPLATTVSDVTGTDVLTVLPPLPPPFLMSLALMS</sequence>
<protein>
    <submittedName>
        <fullName evidence="1">Uncharacterized protein</fullName>
    </submittedName>
</protein>
<dbReference type="EMBL" id="SRPO01000042">
    <property type="protein sequence ID" value="KAG5945739.1"/>
    <property type="molecule type" value="Genomic_DNA"/>
</dbReference>
<keyword evidence="2" id="KW-1185">Reference proteome</keyword>
<gene>
    <name evidence="1" type="ORF">E4U60_004963</name>
</gene>
<evidence type="ECO:0000313" key="2">
    <source>
        <dbReference type="Proteomes" id="UP000706124"/>
    </source>
</evidence>
<dbReference type="Proteomes" id="UP000706124">
    <property type="component" value="Unassembled WGS sequence"/>
</dbReference>
<reference evidence="1 2" key="1">
    <citation type="journal article" date="2020" name="bioRxiv">
        <title>Whole genome comparisons of ergot fungi reveals the divergence and evolution of species within the genus Claviceps are the result of varying mechanisms driving genome evolution and host range expansion.</title>
        <authorList>
            <person name="Wyka S.A."/>
            <person name="Mondo S.J."/>
            <person name="Liu M."/>
            <person name="Dettman J."/>
            <person name="Nalam V."/>
            <person name="Broders K.D."/>
        </authorList>
    </citation>
    <scope>NUCLEOTIDE SEQUENCE [LARGE SCALE GENOMIC DNA]</scope>
    <source>
        <strain evidence="1 2">CCC 1485</strain>
    </source>
</reference>
<comment type="caution">
    <text evidence="1">The sequence shown here is derived from an EMBL/GenBank/DDBJ whole genome shotgun (WGS) entry which is preliminary data.</text>
</comment>
<organism evidence="1 2">
    <name type="scientific">Claviceps pazoutovae</name>
    <dbReference type="NCBI Taxonomy" id="1649127"/>
    <lineage>
        <taxon>Eukaryota</taxon>
        <taxon>Fungi</taxon>
        <taxon>Dikarya</taxon>
        <taxon>Ascomycota</taxon>
        <taxon>Pezizomycotina</taxon>
        <taxon>Sordariomycetes</taxon>
        <taxon>Hypocreomycetidae</taxon>
        <taxon>Hypocreales</taxon>
        <taxon>Clavicipitaceae</taxon>
        <taxon>Claviceps</taxon>
    </lineage>
</organism>
<proteinExistence type="predicted"/>
<accession>A0A9P7SKC7</accession>
<dbReference type="AlphaFoldDB" id="A0A9P7SKC7"/>
<evidence type="ECO:0000313" key="1">
    <source>
        <dbReference type="EMBL" id="KAG5945739.1"/>
    </source>
</evidence>